<proteinExistence type="predicted"/>
<comment type="caution">
    <text evidence="2">The sequence shown here is derived from an EMBL/GenBank/DDBJ whole genome shotgun (WGS) entry which is preliminary data.</text>
</comment>
<keyword evidence="3" id="KW-1185">Reference proteome</keyword>
<dbReference type="Proteomes" id="UP000499080">
    <property type="component" value="Unassembled WGS sequence"/>
</dbReference>
<accession>A0A4Y2I230</accession>
<feature type="compositionally biased region" description="Polar residues" evidence="1">
    <location>
        <begin position="52"/>
        <end position="62"/>
    </location>
</feature>
<evidence type="ECO:0000313" key="2">
    <source>
        <dbReference type="EMBL" id="GBM71585.1"/>
    </source>
</evidence>
<feature type="region of interest" description="Disordered" evidence="1">
    <location>
        <begin position="123"/>
        <end position="148"/>
    </location>
</feature>
<sequence>MKGPPCGQIFLTLKHNKTPACSYAGPSNSHNNNISLQLCEARSSPQHIRTSLQLRAAKQQSQEQDKSAAPCDEIISTTHQNKPPSTCGQATITRTRQTCSAVQPDHLQNTSEQASNYVRPINSHKNKTSLQIRVARSSASRHKLYDNK</sequence>
<evidence type="ECO:0000256" key="1">
    <source>
        <dbReference type="SAM" id="MobiDB-lite"/>
    </source>
</evidence>
<evidence type="ECO:0000313" key="3">
    <source>
        <dbReference type="Proteomes" id="UP000499080"/>
    </source>
</evidence>
<protein>
    <submittedName>
        <fullName evidence="2">Uncharacterized protein</fullName>
    </submittedName>
</protein>
<feature type="region of interest" description="Disordered" evidence="1">
    <location>
        <begin position="52"/>
        <end position="71"/>
    </location>
</feature>
<reference evidence="2 3" key="1">
    <citation type="journal article" date="2019" name="Sci. Rep.">
        <title>Orb-weaving spider Araneus ventricosus genome elucidates the spidroin gene catalogue.</title>
        <authorList>
            <person name="Kono N."/>
            <person name="Nakamura H."/>
            <person name="Ohtoshi R."/>
            <person name="Moran D.A.P."/>
            <person name="Shinohara A."/>
            <person name="Yoshida Y."/>
            <person name="Fujiwara M."/>
            <person name="Mori M."/>
            <person name="Tomita M."/>
            <person name="Arakawa K."/>
        </authorList>
    </citation>
    <scope>NUCLEOTIDE SEQUENCE [LARGE SCALE GENOMIC DNA]</scope>
</reference>
<name>A0A4Y2I230_ARAVE</name>
<gene>
    <name evidence="2" type="ORF">AVEN_107535_1</name>
</gene>
<dbReference type="EMBL" id="BGPR01104972">
    <property type="protein sequence ID" value="GBM71585.1"/>
    <property type="molecule type" value="Genomic_DNA"/>
</dbReference>
<organism evidence="2 3">
    <name type="scientific">Araneus ventricosus</name>
    <name type="common">Orbweaver spider</name>
    <name type="synonym">Epeira ventricosa</name>
    <dbReference type="NCBI Taxonomy" id="182803"/>
    <lineage>
        <taxon>Eukaryota</taxon>
        <taxon>Metazoa</taxon>
        <taxon>Ecdysozoa</taxon>
        <taxon>Arthropoda</taxon>
        <taxon>Chelicerata</taxon>
        <taxon>Arachnida</taxon>
        <taxon>Araneae</taxon>
        <taxon>Araneomorphae</taxon>
        <taxon>Entelegynae</taxon>
        <taxon>Araneoidea</taxon>
        <taxon>Araneidae</taxon>
        <taxon>Araneus</taxon>
    </lineage>
</organism>
<dbReference type="AlphaFoldDB" id="A0A4Y2I230"/>